<dbReference type="SUPFAM" id="SSF140804">
    <property type="entry name" value="YidB-like"/>
    <property type="match status" value="1"/>
</dbReference>
<dbReference type="OrthoDB" id="982085at2"/>
<accession>A0A5B8V8B3</accession>
<protein>
    <recommendedName>
        <fullName evidence="3">DUF937 domain-containing protein</fullName>
    </recommendedName>
</protein>
<evidence type="ECO:0000313" key="2">
    <source>
        <dbReference type="Proteomes" id="UP000321533"/>
    </source>
</evidence>
<evidence type="ECO:0000313" key="1">
    <source>
        <dbReference type="EMBL" id="QEC67582.1"/>
    </source>
</evidence>
<name>A0A5B8V8B3_9BACT</name>
<dbReference type="AlphaFoldDB" id="A0A5B8V8B3"/>
<dbReference type="EMBL" id="CP042435">
    <property type="protein sequence ID" value="QEC67582.1"/>
    <property type="molecule type" value="Genomic_DNA"/>
</dbReference>
<dbReference type="KEGG" id="pgin:FRZ67_09875"/>
<evidence type="ECO:0008006" key="3">
    <source>
        <dbReference type="Google" id="ProtNLM"/>
    </source>
</evidence>
<dbReference type="InterPro" id="IPR027405">
    <property type="entry name" value="YidB-like"/>
</dbReference>
<dbReference type="Proteomes" id="UP000321533">
    <property type="component" value="Chromosome"/>
</dbReference>
<keyword evidence="2" id="KW-1185">Reference proteome</keyword>
<reference evidence="1 2" key="1">
    <citation type="journal article" date="2016" name="Int. J. Syst. Evol. Microbiol.">
        <title>Panacibacter ginsenosidivorans gen. nov., sp. nov., with ginsenoside converting activity isolated from soil of a ginseng field.</title>
        <authorList>
            <person name="Siddiqi M.Z."/>
            <person name="Muhammad Shafi S."/>
            <person name="Choi K.D."/>
            <person name="Im W.T."/>
        </authorList>
    </citation>
    <scope>NUCLEOTIDE SEQUENCE [LARGE SCALE GENOMIC DNA]</scope>
    <source>
        <strain evidence="1 2">Gsoil1550</strain>
    </source>
</reference>
<proteinExistence type="predicted"/>
<organism evidence="1 2">
    <name type="scientific">Panacibacter ginsenosidivorans</name>
    <dbReference type="NCBI Taxonomy" id="1813871"/>
    <lineage>
        <taxon>Bacteria</taxon>
        <taxon>Pseudomonadati</taxon>
        <taxon>Bacteroidota</taxon>
        <taxon>Chitinophagia</taxon>
        <taxon>Chitinophagales</taxon>
        <taxon>Chitinophagaceae</taxon>
        <taxon>Panacibacter</taxon>
    </lineage>
</organism>
<sequence length="163" mass="17281">MFENLLNLVKENAGDAIINNTAIPNERNDEAISYASNSIVDGLREALVNGNINDVVSLFKGGNAVASPVAQNIHGGFVQSLMDKFGLDNNQAGGIASNLLPSILNKFISKTNDPNDKSFDLGDIIQKLSGGNGVIDIQNIISKFQGTGNLGGGLMDRAKEFFN</sequence>
<gene>
    <name evidence="1" type="ORF">FRZ67_09875</name>
</gene>
<dbReference type="RefSeq" id="WP_147189389.1">
    <property type="nucleotide sequence ID" value="NZ_CP042435.1"/>
</dbReference>